<name>A0A2N0B3E8_9LEPT</name>
<dbReference type="EMBL" id="NPEF01000390">
    <property type="protein sequence ID" value="PJZ91066.1"/>
    <property type="molecule type" value="Genomic_DNA"/>
</dbReference>
<reference evidence="2" key="1">
    <citation type="submission" date="2017-07" db="EMBL/GenBank/DDBJ databases">
        <title>Leptospira spp. isolated from tropical soils.</title>
        <authorList>
            <person name="Thibeaux R."/>
            <person name="Iraola G."/>
            <person name="Ferres I."/>
            <person name="Bierque E."/>
            <person name="Girault D."/>
            <person name="Soupe-Gilbert M.-E."/>
            <person name="Picardeau M."/>
            <person name="Goarant C."/>
        </authorList>
    </citation>
    <scope>NUCLEOTIDE SEQUENCE [LARGE SCALE GENOMIC DNA]</scope>
    <source>
        <strain evidence="2">ATI7-C-A5</strain>
    </source>
</reference>
<gene>
    <name evidence="1" type="ORF">CH379_018405</name>
    <name evidence="2" type="ORF">CH379_20745</name>
</gene>
<dbReference type="EMBL" id="NPEF02000028">
    <property type="protein sequence ID" value="MDV6237609.1"/>
    <property type="molecule type" value="Genomic_DNA"/>
</dbReference>
<evidence type="ECO:0000313" key="1">
    <source>
        <dbReference type="EMBL" id="MDV6237609.1"/>
    </source>
</evidence>
<proteinExistence type="predicted"/>
<dbReference type="OrthoDB" id="347390at2"/>
<comment type="caution">
    <text evidence="2">The sequence shown here is derived from an EMBL/GenBank/DDBJ whole genome shotgun (WGS) entry which is preliminary data.</text>
</comment>
<evidence type="ECO:0000313" key="3">
    <source>
        <dbReference type="Proteomes" id="UP000232122"/>
    </source>
</evidence>
<dbReference type="Proteomes" id="UP000232122">
    <property type="component" value="Unassembled WGS sequence"/>
</dbReference>
<reference evidence="1" key="3">
    <citation type="submission" date="2023-10" db="EMBL/GenBank/DDBJ databases">
        <authorList>
            <person name="Picardeau M."/>
            <person name="Thibeaux R."/>
        </authorList>
    </citation>
    <scope>NUCLEOTIDE SEQUENCE</scope>
    <source>
        <strain evidence="1">ATI7-C-A5</strain>
    </source>
</reference>
<reference evidence="1 3" key="2">
    <citation type="journal article" date="2018" name="Microb. Genom.">
        <title>Deciphering the unexplored Leptospira diversity from soils uncovers genomic evolution to virulence.</title>
        <authorList>
            <person name="Thibeaux R."/>
            <person name="Iraola G."/>
            <person name="Ferres I."/>
            <person name="Bierque E."/>
            <person name="Girault D."/>
            <person name="Soupe-Gilbert M.E."/>
            <person name="Picardeau M."/>
            <person name="Goarant C."/>
        </authorList>
    </citation>
    <scope>NUCLEOTIDE SEQUENCE [LARGE SCALE GENOMIC DNA]</scope>
    <source>
        <strain evidence="1 3">ATI7-C-A5</strain>
    </source>
</reference>
<sequence>MQKEPIQKLLRHYEFEETNLPNEYSGHFGIQIQVSEMAVIRRFGKIEFVTDSLDSLDFFLYSHFHFSLTSNLRDRFFPTDLESFDYENDFWDCECDEDFIHHKAIESECSRCGTFEEEQPDSIPSEVIALGWV</sequence>
<accession>A0A2N0B3E8</accession>
<evidence type="ECO:0000313" key="2">
    <source>
        <dbReference type="EMBL" id="PJZ91066.1"/>
    </source>
</evidence>
<dbReference type="RefSeq" id="WP_100765847.1">
    <property type="nucleotide sequence ID" value="NZ_NPEF02000028.1"/>
</dbReference>
<keyword evidence="3" id="KW-1185">Reference proteome</keyword>
<dbReference type="AlphaFoldDB" id="A0A2N0B3E8"/>
<organism evidence="2">
    <name type="scientific">Leptospira ellisii</name>
    <dbReference type="NCBI Taxonomy" id="2023197"/>
    <lineage>
        <taxon>Bacteria</taxon>
        <taxon>Pseudomonadati</taxon>
        <taxon>Spirochaetota</taxon>
        <taxon>Spirochaetia</taxon>
        <taxon>Leptospirales</taxon>
        <taxon>Leptospiraceae</taxon>
        <taxon>Leptospira</taxon>
    </lineage>
</organism>
<protein>
    <submittedName>
        <fullName evidence="2">Uncharacterized protein</fullName>
    </submittedName>
</protein>